<protein>
    <submittedName>
        <fullName evidence="2">BQ5605_C038g11691 protein</fullName>
    </submittedName>
</protein>
<organism evidence="2 3">
    <name type="scientific">Microbotryum silenes-dioicae</name>
    <dbReference type="NCBI Taxonomy" id="796604"/>
    <lineage>
        <taxon>Eukaryota</taxon>
        <taxon>Fungi</taxon>
        <taxon>Dikarya</taxon>
        <taxon>Basidiomycota</taxon>
        <taxon>Pucciniomycotina</taxon>
        <taxon>Microbotryomycetes</taxon>
        <taxon>Microbotryales</taxon>
        <taxon>Microbotryaceae</taxon>
        <taxon>Microbotryum</taxon>
    </lineage>
</organism>
<evidence type="ECO:0000256" key="1">
    <source>
        <dbReference type="SAM" id="MobiDB-lite"/>
    </source>
</evidence>
<evidence type="ECO:0000313" key="2">
    <source>
        <dbReference type="EMBL" id="SGY91697.1"/>
    </source>
</evidence>
<feature type="compositionally biased region" description="Acidic residues" evidence="1">
    <location>
        <begin position="27"/>
        <end position="40"/>
    </location>
</feature>
<accession>A0A2X0PGN4</accession>
<feature type="compositionally biased region" description="Polar residues" evidence="1">
    <location>
        <begin position="54"/>
        <end position="64"/>
    </location>
</feature>
<sequence length="232" mass="26586">MNQLQVKYKGDRPPIALRQQSSPEPYLSDDESDSYEDEDDSKLSAALVAVPPKSSMSRTSSASGIRQAIHTTESKKTDQRRHYLTTSSPHHSWLGKTRRFGPVYLRALSAERRRTNCRTRSAEAFLSNIIFTTAEHNELRLRPLVPRKQKSDWKFTHDWAPRKYECCLAVVERPYGKAPSSTHHQQPQPAKVDLLWRFCGWPSLLGGLQKRSDRSTAMIIQAKVCRCRSVTY</sequence>
<dbReference type="EMBL" id="FQNC01000061">
    <property type="protein sequence ID" value="SGY91697.1"/>
    <property type="molecule type" value="Genomic_DNA"/>
</dbReference>
<proteinExistence type="predicted"/>
<dbReference type="AlphaFoldDB" id="A0A2X0PGN4"/>
<name>A0A2X0PGN4_9BASI</name>
<evidence type="ECO:0000313" key="3">
    <source>
        <dbReference type="Proteomes" id="UP000249464"/>
    </source>
</evidence>
<feature type="region of interest" description="Disordered" evidence="1">
    <location>
        <begin position="1"/>
        <end position="81"/>
    </location>
</feature>
<dbReference type="Proteomes" id="UP000249464">
    <property type="component" value="Unassembled WGS sequence"/>
</dbReference>
<reference evidence="2 3" key="1">
    <citation type="submission" date="2016-11" db="EMBL/GenBank/DDBJ databases">
        <authorList>
            <person name="Jaros S."/>
            <person name="Januszkiewicz K."/>
            <person name="Wedrychowicz H."/>
        </authorList>
    </citation>
    <scope>NUCLEOTIDE SEQUENCE [LARGE SCALE GENOMIC DNA]</scope>
</reference>
<gene>
    <name evidence="2" type="primary">BQ5605_C038g11691</name>
    <name evidence="2" type="ORF">BQ5605_C038G11691</name>
</gene>
<feature type="compositionally biased region" description="Basic and acidic residues" evidence="1">
    <location>
        <begin position="72"/>
        <end position="81"/>
    </location>
</feature>
<keyword evidence="3" id="KW-1185">Reference proteome</keyword>